<comment type="caution">
    <text evidence="2">The sequence shown here is derived from an EMBL/GenBank/DDBJ whole genome shotgun (WGS) entry which is preliminary data.</text>
</comment>
<accession>A0ABS5PNK5</accession>
<organism evidence="2 3">
    <name type="scientific">Fusibacter paucivorans</name>
    <dbReference type="NCBI Taxonomy" id="76009"/>
    <lineage>
        <taxon>Bacteria</taxon>
        <taxon>Bacillati</taxon>
        <taxon>Bacillota</taxon>
        <taxon>Clostridia</taxon>
        <taxon>Eubacteriales</taxon>
        <taxon>Eubacteriales Family XII. Incertae Sedis</taxon>
        <taxon>Fusibacter</taxon>
    </lineage>
</organism>
<dbReference type="PANTHER" id="PTHR34988">
    <property type="entry name" value="PROTEIN, PUTATIVE-RELATED"/>
    <property type="match status" value="1"/>
</dbReference>
<keyword evidence="2" id="KW-0238">DNA-binding</keyword>
<dbReference type="RefSeq" id="WP_213236615.1">
    <property type="nucleotide sequence ID" value="NZ_JAHBCL010000013.1"/>
</dbReference>
<evidence type="ECO:0000259" key="1">
    <source>
        <dbReference type="PROSITE" id="PS51742"/>
    </source>
</evidence>
<dbReference type="Pfam" id="PF03479">
    <property type="entry name" value="PCC"/>
    <property type="match status" value="1"/>
</dbReference>
<dbReference type="CDD" id="cd11378">
    <property type="entry name" value="DUF296"/>
    <property type="match status" value="1"/>
</dbReference>
<dbReference type="PROSITE" id="PS51742">
    <property type="entry name" value="PPC"/>
    <property type="match status" value="1"/>
</dbReference>
<name>A0ABS5PNK5_9FIRM</name>
<sequence length="139" mass="15346">MEFKKFNDKYIIRIDRGEEVVASLMAFCKAEHISLGSISGLGATDRVTIGLFNVAEKQYHKETLTGDFEITNLTGNISTKEGEPYLHLHITLGDASFHAFGGHLNECWISGTCELVIDAIDGTVERTFNEGVGLNLYAF</sequence>
<dbReference type="SUPFAM" id="SSF117856">
    <property type="entry name" value="AF0104/ALDC/Ptd012-like"/>
    <property type="match status" value="1"/>
</dbReference>
<proteinExistence type="predicted"/>
<dbReference type="PANTHER" id="PTHR34988:SF1">
    <property type="entry name" value="DNA-BINDING PROTEIN"/>
    <property type="match status" value="1"/>
</dbReference>
<dbReference type="EMBL" id="JAHBCL010000013">
    <property type="protein sequence ID" value="MBS7526754.1"/>
    <property type="molecule type" value="Genomic_DNA"/>
</dbReference>
<protein>
    <submittedName>
        <fullName evidence="2">DNA-binding protein</fullName>
    </submittedName>
</protein>
<gene>
    <name evidence="2" type="ORF">KHM83_08700</name>
</gene>
<dbReference type="Proteomes" id="UP000746471">
    <property type="component" value="Unassembled WGS sequence"/>
</dbReference>
<reference evidence="2 3" key="1">
    <citation type="submission" date="2021-05" db="EMBL/GenBank/DDBJ databases">
        <title>Fusibacter ferrireducens sp. nov., an anaerobic, sulfur- and Fe-reducing bacterium isolated from the mangrove sediment.</title>
        <authorList>
            <person name="Qiu D."/>
        </authorList>
    </citation>
    <scope>NUCLEOTIDE SEQUENCE [LARGE SCALE GENOMIC DNA]</scope>
    <source>
        <strain evidence="2 3">DSM 12116</strain>
    </source>
</reference>
<keyword evidence="3" id="KW-1185">Reference proteome</keyword>
<dbReference type="Gene3D" id="3.30.1330.80">
    <property type="entry name" value="Hypothetical protein, similar to alpha- acetolactate decarboxylase, domain 2"/>
    <property type="match status" value="1"/>
</dbReference>
<feature type="domain" description="PPC" evidence="1">
    <location>
        <begin position="4"/>
        <end position="139"/>
    </location>
</feature>
<dbReference type="GO" id="GO:0003677">
    <property type="term" value="F:DNA binding"/>
    <property type="evidence" value="ECO:0007669"/>
    <property type="project" value="UniProtKB-KW"/>
</dbReference>
<dbReference type="InterPro" id="IPR025707">
    <property type="entry name" value="DNA_bp_PD1"/>
</dbReference>
<evidence type="ECO:0000313" key="3">
    <source>
        <dbReference type="Proteomes" id="UP000746471"/>
    </source>
</evidence>
<evidence type="ECO:0000313" key="2">
    <source>
        <dbReference type="EMBL" id="MBS7526754.1"/>
    </source>
</evidence>
<dbReference type="InterPro" id="IPR005175">
    <property type="entry name" value="PPC_dom"/>
</dbReference>
<dbReference type="PIRSF" id="PIRSF016702">
    <property type="entry name" value="DNA_bp_PD1"/>
    <property type="match status" value="1"/>
</dbReference>